<dbReference type="STRING" id="350058.Mvan_1103"/>
<name>A1T440_MYCVP</name>
<dbReference type="Pfam" id="PF00149">
    <property type="entry name" value="Metallophos"/>
    <property type="match status" value="1"/>
</dbReference>
<accession>A1T440</accession>
<dbReference type="EMBL" id="CP000511">
    <property type="protein sequence ID" value="ABM11940.1"/>
    <property type="molecule type" value="Genomic_DNA"/>
</dbReference>
<dbReference type="InterPro" id="IPR050126">
    <property type="entry name" value="Ap4A_hydrolase"/>
</dbReference>
<dbReference type="eggNOG" id="COG0639">
    <property type="taxonomic scope" value="Bacteria"/>
</dbReference>
<organism evidence="2 3">
    <name type="scientific">Mycolicibacterium vanbaalenii (strain DSM 7251 / JCM 13017 / BCRC 16820 / KCTC 9966 / NRRL B-24157 / PYR-1)</name>
    <name type="common">Mycobacterium vanbaalenii</name>
    <dbReference type="NCBI Taxonomy" id="350058"/>
    <lineage>
        <taxon>Bacteria</taxon>
        <taxon>Bacillati</taxon>
        <taxon>Actinomycetota</taxon>
        <taxon>Actinomycetes</taxon>
        <taxon>Mycobacteriales</taxon>
        <taxon>Mycobacteriaceae</taxon>
        <taxon>Mycolicibacterium</taxon>
    </lineage>
</organism>
<protein>
    <submittedName>
        <fullName evidence="2">Metallophosphoesterase</fullName>
    </submittedName>
</protein>
<dbReference type="PANTHER" id="PTHR42850">
    <property type="entry name" value="METALLOPHOSPHOESTERASE"/>
    <property type="match status" value="1"/>
</dbReference>
<evidence type="ECO:0000313" key="2">
    <source>
        <dbReference type="EMBL" id="ABM11940.1"/>
    </source>
</evidence>
<dbReference type="InterPro" id="IPR029052">
    <property type="entry name" value="Metallo-depent_PP-like"/>
</dbReference>
<dbReference type="SUPFAM" id="SSF56300">
    <property type="entry name" value="Metallo-dependent phosphatases"/>
    <property type="match status" value="1"/>
</dbReference>
<dbReference type="KEGG" id="mva:Mvan_1103"/>
<reference evidence="2" key="1">
    <citation type="submission" date="2006-12" db="EMBL/GenBank/DDBJ databases">
        <title>Complete sequence of Mycobacterium vanbaalenii PYR-1.</title>
        <authorList>
            <consortium name="US DOE Joint Genome Institute"/>
            <person name="Copeland A."/>
            <person name="Lucas S."/>
            <person name="Lapidus A."/>
            <person name="Barry K."/>
            <person name="Detter J.C."/>
            <person name="Glavina del Rio T."/>
            <person name="Hammon N."/>
            <person name="Israni S."/>
            <person name="Dalin E."/>
            <person name="Tice H."/>
            <person name="Pitluck S."/>
            <person name="Singan V."/>
            <person name="Schmutz J."/>
            <person name="Larimer F."/>
            <person name="Land M."/>
            <person name="Hauser L."/>
            <person name="Kyrpides N."/>
            <person name="Anderson I.J."/>
            <person name="Miller C."/>
            <person name="Richardson P."/>
        </authorList>
    </citation>
    <scope>NUCLEOTIDE SEQUENCE [LARGE SCALE GENOMIC DNA]</scope>
    <source>
        <strain evidence="2">PYR-1</strain>
    </source>
</reference>
<gene>
    <name evidence="2" type="ordered locus">Mvan_1103</name>
</gene>
<dbReference type="GO" id="GO:0016791">
    <property type="term" value="F:phosphatase activity"/>
    <property type="evidence" value="ECO:0007669"/>
    <property type="project" value="TreeGrafter"/>
</dbReference>
<proteinExistence type="predicted"/>
<dbReference type="RefSeq" id="WP_011778375.1">
    <property type="nucleotide sequence ID" value="NC_008726.1"/>
</dbReference>
<evidence type="ECO:0000313" key="3">
    <source>
        <dbReference type="Proteomes" id="UP000009159"/>
    </source>
</evidence>
<dbReference type="Gene3D" id="3.60.21.10">
    <property type="match status" value="1"/>
</dbReference>
<feature type="domain" description="Calcineurin-like phosphoesterase" evidence="1">
    <location>
        <begin position="12"/>
        <end position="101"/>
    </location>
</feature>
<dbReference type="AlphaFoldDB" id="A1T440"/>
<dbReference type="Proteomes" id="UP000009159">
    <property type="component" value="Chromosome"/>
</dbReference>
<sequence length="350" mass="39345">MSTHLESAGYDVIGDIHGCADELHELLDAMGYRPAGPDGAYAHPSRTAVFVGDLIDRGGQQLRVLETVKAMVDAGTARMVLGNHEFNAMAYASEWPDRPGKFLRPHDDPTDERSEKNARQHAAFLEQLSQDERDFYLKWFWTQPLWLDLGDIRVIHACWHEDSIAVLQRELGGNRFTSIEQLARASTKGDPLYDAVETCLKGPEISLVDHGQQSYRDKDGHVRDRARLSWWKSDATTLRGLAEIGGKFTTHDGAPYPDLPDLEVSEGHRSFVYVHAVPVFYGHYWRSGDPRHLHDWTDNTACVDFSAVKGGLLTAYRWSGESRIQPDHYFVAPGRRSRPSDGSGWRCTGA</sequence>
<keyword evidence="3" id="KW-1185">Reference proteome</keyword>
<dbReference type="HOGENOM" id="CLU_055439_0_0_11"/>
<evidence type="ECO:0000259" key="1">
    <source>
        <dbReference type="Pfam" id="PF00149"/>
    </source>
</evidence>
<dbReference type="GO" id="GO:0005737">
    <property type="term" value="C:cytoplasm"/>
    <property type="evidence" value="ECO:0007669"/>
    <property type="project" value="TreeGrafter"/>
</dbReference>
<dbReference type="InterPro" id="IPR004843">
    <property type="entry name" value="Calcineurin-like_PHP"/>
</dbReference>
<dbReference type="PANTHER" id="PTHR42850:SF7">
    <property type="entry name" value="BIS(5'-NUCLEOSYL)-TETRAPHOSPHATASE PRPE [ASYMMETRICAL]"/>
    <property type="match status" value="1"/>
</dbReference>